<gene>
    <name evidence="2" type="ORF">PVAP13_2KG537530</name>
</gene>
<evidence type="ECO:0000313" key="2">
    <source>
        <dbReference type="EMBL" id="KAG2647024.1"/>
    </source>
</evidence>
<feature type="region of interest" description="Disordered" evidence="1">
    <location>
        <begin position="1"/>
        <end position="23"/>
    </location>
</feature>
<evidence type="ECO:0000256" key="1">
    <source>
        <dbReference type="SAM" id="MobiDB-lite"/>
    </source>
</evidence>
<protein>
    <submittedName>
        <fullName evidence="2">Uncharacterized protein</fullName>
    </submittedName>
</protein>
<proteinExistence type="predicted"/>
<feature type="compositionally biased region" description="Basic residues" evidence="1">
    <location>
        <begin position="106"/>
        <end position="115"/>
    </location>
</feature>
<dbReference type="Proteomes" id="UP000823388">
    <property type="component" value="Chromosome 2K"/>
</dbReference>
<organism evidence="2 3">
    <name type="scientific">Panicum virgatum</name>
    <name type="common">Blackwell switchgrass</name>
    <dbReference type="NCBI Taxonomy" id="38727"/>
    <lineage>
        <taxon>Eukaryota</taxon>
        <taxon>Viridiplantae</taxon>
        <taxon>Streptophyta</taxon>
        <taxon>Embryophyta</taxon>
        <taxon>Tracheophyta</taxon>
        <taxon>Spermatophyta</taxon>
        <taxon>Magnoliopsida</taxon>
        <taxon>Liliopsida</taxon>
        <taxon>Poales</taxon>
        <taxon>Poaceae</taxon>
        <taxon>PACMAD clade</taxon>
        <taxon>Panicoideae</taxon>
        <taxon>Panicodae</taxon>
        <taxon>Paniceae</taxon>
        <taxon>Panicinae</taxon>
        <taxon>Panicum</taxon>
        <taxon>Panicum sect. Hiantes</taxon>
    </lineage>
</organism>
<feature type="region of interest" description="Disordered" evidence="1">
    <location>
        <begin position="81"/>
        <end position="167"/>
    </location>
</feature>
<feature type="compositionally biased region" description="Gly residues" evidence="1">
    <location>
        <begin position="117"/>
        <end position="132"/>
    </location>
</feature>
<evidence type="ECO:0000313" key="3">
    <source>
        <dbReference type="Proteomes" id="UP000823388"/>
    </source>
</evidence>
<keyword evidence="3" id="KW-1185">Reference proteome</keyword>
<dbReference type="AlphaFoldDB" id="A0A8T0WPI0"/>
<reference evidence="2" key="1">
    <citation type="submission" date="2020-05" db="EMBL/GenBank/DDBJ databases">
        <title>WGS assembly of Panicum virgatum.</title>
        <authorList>
            <person name="Lovell J.T."/>
            <person name="Jenkins J."/>
            <person name="Shu S."/>
            <person name="Juenger T.E."/>
            <person name="Schmutz J."/>
        </authorList>
    </citation>
    <scope>NUCLEOTIDE SEQUENCE</scope>
    <source>
        <strain evidence="2">AP13</strain>
    </source>
</reference>
<dbReference type="EMBL" id="CM029039">
    <property type="protein sequence ID" value="KAG2647024.1"/>
    <property type="molecule type" value="Genomic_DNA"/>
</dbReference>
<sequence length="185" mass="20134">MQHRGPAEQTPENYGENKPRPHLGRLLISRAQAEIQPNYGRTRKDWIGTAPRSAQIRQALTESGLQRQKQNQVVEGKGNPFVGATHQHETRSPSTPRWISTPPRLGRGRANRRRGGWLAGGPAGGPGGGFGSRRGVRPREKRGGAALDGGVDSGEARFGLGETGERREGSWARVLLLVEVEVEGR</sequence>
<accession>A0A8T0WPI0</accession>
<name>A0A8T0WPI0_PANVG</name>
<comment type="caution">
    <text evidence="2">The sequence shown here is derived from an EMBL/GenBank/DDBJ whole genome shotgun (WGS) entry which is preliminary data.</text>
</comment>